<accession>A0YE16</accession>
<dbReference type="PANTHER" id="PTHR42852">
    <property type="entry name" value="THIOL:DISULFIDE INTERCHANGE PROTEIN DSBE"/>
    <property type="match status" value="1"/>
</dbReference>
<dbReference type="CDD" id="cd02966">
    <property type="entry name" value="TlpA_like_family"/>
    <property type="match status" value="1"/>
</dbReference>
<sequence length="146" mass="16214">MFFRISLILIAVLVTACSEPDFTDHQGNSGKFDDLGGRWMIINYWATWCKPCIEEIPELNQFSEAHANDVALFGVEFDQHQGEKLQNNIAKLGIEFPVLLDDPAPMLGISKPLGLPTTFVFNRSGELHQVLKGPQTNETLLAAIAD</sequence>
<dbReference type="PROSITE" id="PS51352">
    <property type="entry name" value="THIOREDOXIN_2"/>
    <property type="match status" value="1"/>
</dbReference>
<keyword evidence="3" id="KW-1185">Reference proteome</keyword>
<dbReference type="Pfam" id="PF00578">
    <property type="entry name" value="AhpC-TSA"/>
    <property type="match status" value="1"/>
</dbReference>
<dbReference type="SUPFAM" id="SSF52833">
    <property type="entry name" value="Thioredoxin-like"/>
    <property type="match status" value="1"/>
</dbReference>
<reference evidence="2 3" key="1">
    <citation type="journal article" date="2010" name="J. Bacteriol.">
        <title>Genome sequence of the oligotrophic marine Gammaproteobacterium HTCC2143, isolated from the Oregon Coast.</title>
        <authorList>
            <person name="Oh H.M."/>
            <person name="Kang I."/>
            <person name="Ferriera S."/>
            <person name="Giovannoni S.J."/>
            <person name="Cho J.C."/>
        </authorList>
    </citation>
    <scope>NUCLEOTIDE SEQUENCE [LARGE SCALE GENOMIC DNA]</scope>
    <source>
        <strain evidence="2 3">HTCC2143</strain>
    </source>
</reference>
<dbReference type="PROSITE" id="PS51257">
    <property type="entry name" value="PROKAR_LIPOPROTEIN"/>
    <property type="match status" value="1"/>
</dbReference>
<protein>
    <submittedName>
        <fullName evidence="2">Thioredoxin related protein</fullName>
    </submittedName>
</protein>
<evidence type="ECO:0000313" key="3">
    <source>
        <dbReference type="Proteomes" id="UP000004931"/>
    </source>
</evidence>
<organism evidence="2 3">
    <name type="scientific">marine gamma proteobacterium HTCC2143</name>
    <dbReference type="NCBI Taxonomy" id="247633"/>
    <lineage>
        <taxon>Bacteria</taxon>
        <taxon>Pseudomonadati</taxon>
        <taxon>Pseudomonadota</taxon>
        <taxon>Gammaproteobacteria</taxon>
        <taxon>Cellvibrionales</taxon>
        <taxon>Spongiibacteraceae</taxon>
        <taxon>BD1-7 clade</taxon>
    </lineage>
</organism>
<dbReference type="GO" id="GO:0016209">
    <property type="term" value="F:antioxidant activity"/>
    <property type="evidence" value="ECO:0007669"/>
    <property type="project" value="InterPro"/>
</dbReference>
<evidence type="ECO:0000313" key="2">
    <source>
        <dbReference type="EMBL" id="EAW31050.1"/>
    </source>
</evidence>
<proteinExistence type="predicted"/>
<feature type="domain" description="Thioredoxin" evidence="1">
    <location>
        <begin position="13"/>
        <end position="146"/>
    </location>
</feature>
<comment type="caution">
    <text evidence="2">The sequence shown here is derived from an EMBL/GenBank/DDBJ whole genome shotgun (WGS) entry which is preliminary data.</text>
</comment>
<dbReference type="OrthoDB" id="9796554at2"/>
<dbReference type="InterPro" id="IPR013766">
    <property type="entry name" value="Thioredoxin_domain"/>
</dbReference>
<dbReference type="STRING" id="247633.GP2143_10647"/>
<dbReference type="PANTHER" id="PTHR42852:SF13">
    <property type="entry name" value="PROTEIN DIPZ"/>
    <property type="match status" value="1"/>
</dbReference>
<dbReference type="GO" id="GO:0016491">
    <property type="term" value="F:oxidoreductase activity"/>
    <property type="evidence" value="ECO:0007669"/>
    <property type="project" value="InterPro"/>
</dbReference>
<gene>
    <name evidence="2" type="ORF">GP2143_10647</name>
</gene>
<dbReference type="AlphaFoldDB" id="A0YE16"/>
<dbReference type="InterPro" id="IPR036249">
    <property type="entry name" value="Thioredoxin-like_sf"/>
</dbReference>
<dbReference type="InterPro" id="IPR000866">
    <property type="entry name" value="AhpC/TSA"/>
</dbReference>
<evidence type="ECO:0000259" key="1">
    <source>
        <dbReference type="PROSITE" id="PS51352"/>
    </source>
</evidence>
<dbReference type="Proteomes" id="UP000004931">
    <property type="component" value="Unassembled WGS sequence"/>
</dbReference>
<dbReference type="eggNOG" id="COG0526">
    <property type="taxonomic scope" value="Bacteria"/>
</dbReference>
<dbReference type="InterPro" id="IPR050553">
    <property type="entry name" value="Thioredoxin_ResA/DsbE_sf"/>
</dbReference>
<name>A0YE16_9GAMM</name>
<dbReference type="EMBL" id="AAVT01000005">
    <property type="protein sequence ID" value="EAW31050.1"/>
    <property type="molecule type" value="Genomic_DNA"/>
</dbReference>
<dbReference type="Gene3D" id="3.40.30.10">
    <property type="entry name" value="Glutaredoxin"/>
    <property type="match status" value="1"/>
</dbReference>